<reference evidence="1 2" key="1">
    <citation type="submission" date="2012-04" db="EMBL/GenBank/DDBJ databases">
        <title>The Genome Sequence of Saprolegnia declina VS20.</title>
        <authorList>
            <consortium name="The Broad Institute Genome Sequencing Platform"/>
            <person name="Russ C."/>
            <person name="Nusbaum C."/>
            <person name="Tyler B."/>
            <person name="van West P."/>
            <person name="Dieguez-Uribeondo J."/>
            <person name="de Bruijn I."/>
            <person name="Tripathy S."/>
            <person name="Jiang R."/>
            <person name="Young S.K."/>
            <person name="Zeng Q."/>
            <person name="Gargeya S."/>
            <person name="Fitzgerald M."/>
            <person name="Haas B."/>
            <person name="Abouelleil A."/>
            <person name="Alvarado L."/>
            <person name="Arachchi H.M."/>
            <person name="Berlin A."/>
            <person name="Chapman S.B."/>
            <person name="Goldberg J."/>
            <person name="Griggs A."/>
            <person name="Gujja S."/>
            <person name="Hansen M."/>
            <person name="Howarth C."/>
            <person name="Imamovic A."/>
            <person name="Larimer J."/>
            <person name="McCowen C."/>
            <person name="Montmayeur A."/>
            <person name="Murphy C."/>
            <person name="Neiman D."/>
            <person name="Pearson M."/>
            <person name="Priest M."/>
            <person name="Roberts A."/>
            <person name="Saif S."/>
            <person name="Shea T."/>
            <person name="Sisk P."/>
            <person name="Sykes S."/>
            <person name="Wortman J."/>
            <person name="Nusbaum C."/>
            <person name="Birren B."/>
        </authorList>
    </citation>
    <scope>NUCLEOTIDE SEQUENCE [LARGE SCALE GENOMIC DNA]</scope>
    <source>
        <strain evidence="1 2">VS20</strain>
    </source>
</reference>
<dbReference type="GeneID" id="19943309"/>
<dbReference type="Proteomes" id="UP000030762">
    <property type="component" value="Unassembled WGS sequence"/>
</dbReference>
<dbReference type="RefSeq" id="XP_008606400.1">
    <property type="nucleotide sequence ID" value="XM_008608178.1"/>
</dbReference>
<dbReference type="EMBL" id="JH767137">
    <property type="protein sequence ID" value="EQC39926.1"/>
    <property type="molecule type" value="Genomic_DNA"/>
</dbReference>
<dbReference type="InParanoid" id="T0QZ05"/>
<dbReference type="OrthoDB" id="10594120at2759"/>
<proteinExistence type="predicted"/>
<dbReference type="OMA" id="TQPTFHP"/>
<evidence type="ECO:0000313" key="1">
    <source>
        <dbReference type="EMBL" id="EQC39926.1"/>
    </source>
</evidence>
<name>T0QZ05_SAPDV</name>
<protein>
    <submittedName>
        <fullName evidence="1">Uncharacterized protein</fullName>
    </submittedName>
</protein>
<sequence length="279" mass="31248">MEPTYHLMPKALRKAIADFDQGSLAQVLAVPPQRSIQESIYDRLNDLVDRSRLQTTFATTDILYDVGSIEEVGDASSSRPAASMCSGAQPEGGLLADIARFDRDSLKKVVLPPPRSIQESVIRDLMLMFRPTRPTYADYWTAETSFNVHGASADEDVDDEDSDVESDWSDLVDEVDDDGTQDNDDKAVVDFDFLLVQRTQPTFHPAAHAELLAAIRKRVPKCTRSRTRRRSLELHRRSPVVARSRSPLRLYPVPILRCPDLTRGSSLSLSEASEWSDDD</sequence>
<accession>T0QZ05</accession>
<keyword evidence="2" id="KW-1185">Reference proteome</keyword>
<organism evidence="1 2">
    <name type="scientific">Saprolegnia diclina (strain VS20)</name>
    <dbReference type="NCBI Taxonomy" id="1156394"/>
    <lineage>
        <taxon>Eukaryota</taxon>
        <taxon>Sar</taxon>
        <taxon>Stramenopiles</taxon>
        <taxon>Oomycota</taxon>
        <taxon>Saprolegniomycetes</taxon>
        <taxon>Saprolegniales</taxon>
        <taxon>Saprolegniaceae</taxon>
        <taxon>Saprolegnia</taxon>
    </lineage>
</organism>
<gene>
    <name evidence="1" type="ORF">SDRG_02582</name>
</gene>
<dbReference type="VEuPathDB" id="FungiDB:SDRG_02582"/>
<dbReference type="AlphaFoldDB" id="T0QZ05"/>
<evidence type="ECO:0000313" key="2">
    <source>
        <dbReference type="Proteomes" id="UP000030762"/>
    </source>
</evidence>